<dbReference type="CDD" id="cd04301">
    <property type="entry name" value="NAT_SF"/>
    <property type="match status" value="1"/>
</dbReference>
<evidence type="ECO:0000313" key="3">
    <source>
        <dbReference type="Proteomes" id="UP000218896"/>
    </source>
</evidence>
<dbReference type="OrthoDB" id="9789605at2"/>
<protein>
    <recommendedName>
        <fullName evidence="1">N-acetyltransferase domain-containing protein</fullName>
    </recommendedName>
</protein>
<sequence length="338" mass="38506">MAELNQYRPEHRPGILKLLDDAPFKDRIWDWQFEDPAMVRDFDPVVLVEGDRVVGFNGVMPARMIYLGERVDGIWSCDFYVDASFRGQGLGRTIKEALMEKGPVIMSFGVSARAASVLGHMGWRRSPDVWTYRHLRRSQSLRDHLLRCLQFLNRLTGGSLPAHQGHLQWQDSLPEAAEVDALWESICQRFTKAVVRDYQYLDWRYQRHPLADYRFLVARDADEKLEAVMVVRVNEATVRVVDWVGAPDESALMRSMVTRCMVDHPNATVFTVTTSSAAMGKAFEHCGFFRGRTQPAFFVRSALPDDADPEQGWFIMGGDSDGELLLAARERFSQGDGQ</sequence>
<feature type="domain" description="N-acetyltransferase" evidence="1">
    <location>
        <begin position="2"/>
        <end position="142"/>
    </location>
</feature>
<accession>A0A2A2F9C3</accession>
<evidence type="ECO:0000313" key="2">
    <source>
        <dbReference type="EMBL" id="PAU81202.1"/>
    </source>
</evidence>
<evidence type="ECO:0000259" key="1">
    <source>
        <dbReference type="PROSITE" id="PS51186"/>
    </source>
</evidence>
<comment type="caution">
    <text evidence="2">The sequence shown here is derived from an EMBL/GenBank/DDBJ whole genome shotgun (WGS) entry which is preliminary data.</text>
</comment>
<dbReference type="Pfam" id="PF00583">
    <property type="entry name" value="Acetyltransf_1"/>
    <property type="match status" value="1"/>
</dbReference>
<dbReference type="RefSeq" id="WP_095616929.1">
    <property type="nucleotide sequence ID" value="NZ_NSKD01000002.1"/>
</dbReference>
<dbReference type="PROSITE" id="PS51186">
    <property type="entry name" value="GNAT"/>
    <property type="match status" value="1"/>
</dbReference>
<dbReference type="Proteomes" id="UP000218896">
    <property type="component" value="Unassembled WGS sequence"/>
</dbReference>
<gene>
    <name evidence="2" type="ORF">CK501_06485</name>
</gene>
<dbReference type="InterPro" id="IPR016181">
    <property type="entry name" value="Acyl_CoA_acyltransferase"/>
</dbReference>
<dbReference type="EMBL" id="NSKD01000002">
    <property type="protein sequence ID" value="PAU81202.1"/>
    <property type="molecule type" value="Genomic_DNA"/>
</dbReference>
<organism evidence="2 3">
    <name type="scientific">Halovibrio salipaludis</name>
    <dbReference type="NCBI Taxonomy" id="2032626"/>
    <lineage>
        <taxon>Bacteria</taxon>
        <taxon>Pseudomonadati</taxon>
        <taxon>Pseudomonadota</taxon>
        <taxon>Gammaproteobacteria</taxon>
        <taxon>Oceanospirillales</taxon>
        <taxon>Halomonadaceae</taxon>
        <taxon>Halovibrio</taxon>
    </lineage>
</organism>
<reference evidence="2 3" key="1">
    <citation type="submission" date="2017-08" db="EMBL/GenBank/DDBJ databases">
        <title>Halovibrio sewagensis sp. nov., isolated from wastewater of high salinity.</title>
        <authorList>
            <person name="Dong X."/>
            <person name="Zhang G."/>
        </authorList>
    </citation>
    <scope>NUCLEOTIDE SEQUENCE [LARGE SCALE GENOMIC DNA]</scope>
    <source>
        <strain evidence="2 3">YL5-2</strain>
    </source>
</reference>
<dbReference type="GO" id="GO:0016747">
    <property type="term" value="F:acyltransferase activity, transferring groups other than amino-acyl groups"/>
    <property type="evidence" value="ECO:0007669"/>
    <property type="project" value="InterPro"/>
</dbReference>
<dbReference type="AlphaFoldDB" id="A0A2A2F9C3"/>
<dbReference type="InterPro" id="IPR000182">
    <property type="entry name" value="GNAT_dom"/>
</dbReference>
<name>A0A2A2F9C3_9GAMM</name>
<keyword evidence="3" id="KW-1185">Reference proteome</keyword>
<dbReference type="SUPFAM" id="SSF55729">
    <property type="entry name" value="Acyl-CoA N-acyltransferases (Nat)"/>
    <property type="match status" value="1"/>
</dbReference>
<dbReference type="Gene3D" id="3.40.630.30">
    <property type="match status" value="2"/>
</dbReference>
<proteinExistence type="predicted"/>